<dbReference type="Proteomes" id="UP000095614">
    <property type="component" value="Unassembled WGS sequence"/>
</dbReference>
<dbReference type="CDD" id="cd02042">
    <property type="entry name" value="ParAB_family"/>
    <property type="match status" value="1"/>
</dbReference>
<dbReference type="Proteomes" id="UP000260759">
    <property type="component" value="Unassembled WGS sequence"/>
</dbReference>
<evidence type="ECO:0000313" key="7">
    <source>
        <dbReference type="Proteomes" id="UP000260759"/>
    </source>
</evidence>
<dbReference type="PANTHER" id="PTHR13696">
    <property type="entry name" value="P-LOOP CONTAINING NUCLEOSIDE TRIPHOSPHATE HYDROLASE"/>
    <property type="match status" value="1"/>
</dbReference>
<reference evidence="3" key="3">
    <citation type="submission" date="2022-10" db="EMBL/GenBank/DDBJ databases">
        <title>Human gut microbiome strain richness.</title>
        <authorList>
            <person name="Chen-Liaw A."/>
        </authorList>
    </citation>
    <scope>NUCLEOTIDE SEQUENCE</scope>
    <source>
        <strain evidence="3">1001713st1_F9_1001713B170221_170320</strain>
    </source>
</reference>
<evidence type="ECO:0000259" key="1">
    <source>
        <dbReference type="Pfam" id="PF01656"/>
    </source>
</evidence>
<evidence type="ECO:0000313" key="3">
    <source>
        <dbReference type="EMBL" id="MDC1899254.1"/>
    </source>
</evidence>
<gene>
    <name evidence="2" type="primary">soj_4</name>
    <name evidence="5" type="ORF">DW216_20005</name>
    <name evidence="4" type="ORF">DXB37_16680</name>
    <name evidence="2" type="ORF">ERS852462_03968</name>
    <name evidence="3" type="ORF">POZ10_01305</name>
</gene>
<dbReference type="AlphaFoldDB" id="A0A174P608"/>
<dbReference type="GeneID" id="69591756"/>
<dbReference type="EMBL" id="JAQNSI010000043">
    <property type="protein sequence ID" value="MDC1899254.1"/>
    <property type="molecule type" value="Genomic_DNA"/>
</dbReference>
<dbReference type="Pfam" id="PF01656">
    <property type="entry name" value="CbiA"/>
    <property type="match status" value="1"/>
</dbReference>
<dbReference type="OrthoDB" id="978593at2"/>
<evidence type="ECO:0000313" key="6">
    <source>
        <dbReference type="Proteomes" id="UP000095614"/>
    </source>
</evidence>
<name>A0A174P608_BACUN</name>
<dbReference type="InterPro" id="IPR050678">
    <property type="entry name" value="DNA_Partitioning_ATPase"/>
</dbReference>
<reference evidence="7 8" key="2">
    <citation type="submission" date="2018-08" db="EMBL/GenBank/DDBJ databases">
        <title>A genome reference for cultivated species of the human gut microbiota.</title>
        <authorList>
            <person name="Zou Y."/>
            <person name="Xue W."/>
            <person name="Luo G."/>
        </authorList>
    </citation>
    <scope>NUCLEOTIDE SEQUENCE [LARGE SCALE GENOMIC DNA]</scope>
    <source>
        <strain evidence="5 8">AM18-14LB</strain>
        <strain evidence="4 7">OM03-4</strain>
    </source>
</reference>
<dbReference type="Gene3D" id="3.40.50.300">
    <property type="entry name" value="P-loop containing nucleotide triphosphate hydrolases"/>
    <property type="match status" value="1"/>
</dbReference>
<organism evidence="2 6">
    <name type="scientific">Bacteroides uniformis</name>
    <dbReference type="NCBI Taxonomy" id="820"/>
    <lineage>
        <taxon>Bacteria</taxon>
        <taxon>Pseudomonadati</taxon>
        <taxon>Bacteroidota</taxon>
        <taxon>Bacteroidia</taxon>
        <taxon>Bacteroidales</taxon>
        <taxon>Bacteroidaceae</taxon>
        <taxon>Bacteroides</taxon>
    </lineage>
</organism>
<evidence type="ECO:0000313" key="5">
    <source>
        <dbReference type="EMBL" id="RHH26392.1"/>
    </source>
</evidence>
<dbReference type="EMBL" id="CZAF01000014">
    <property type="protein sequence ID" value="CUP54941.1"/>
    <property type="molecule type" value="Genomic_DNA"/>
</dbReference>
<dbReference type="PANTHER" id="PTHR13696:SF52">
    <property type="entry name" value="PARA FAMILY PROTEIN CT_582"/>
    <property type="match status" value="1"/>
</dbReference>
<dbReference type="EMBL" id="QRJL01000019">
    <property type="protein sequence ID" value="RHH26392.1"/>
    <property type="molecule type" value="Genomic_DNA"/>
</dbReference>
<accession>A0A174P608</accession>
<evidence type="ECO:0000313" key="2">
    <source>
        <dbReference type="EMBL" id="CUP54941.1"/>
    </source>
</evidence>
<feature type="domain" description="CobQ/CobB/MinD/ParA nucleotide binding" evidence="1">
    <location>
        <begin position="20"/>
        <end position="224"/>
    </location>
</feature>
<dbReference type="Proteomes" id="UP001222603">
    <property type="component" value="Unassembled WGS sequence"/>
</dbReference>
<evidence type="ECO:0000313" key="8">
    <source>
        <dbReference type="Proteomes" id="UP000283766"/>
    </source>
</evidence>
<dbReference type="InterPro" id="IPR002586">
    <property type="entry name" value="CobQ/CobB/MinD/ParA_Nub-bd_dom"/>
</dbReference>
<evidence type="ECO:0000313" key="4">
    <source>
        <dbReference type="EMBL" id="RGN91332.1"/>
    </source>
</evidence>
<dbReference type="SUPFAM" id="SSF52540">
    <property type="entry name" value="P-loop containing nucleoside triphosphate hydrolases"/>
    <property type="match status" value="1"/>
</dbReference>
<proteinExistence type="predicted"/>
<dbReference type="RefSeq" id="WP_005802628.1">
    <property type="nucleotide sequence ID" value="NZ_BAABZM010000001.1"/>
</dbReference>
<sequence length="264" mass="30157">MKQIIHSKFKPMKKEPLFVALSNQKGGVGKSTFTVLLASYFHYLKGYNVLVVDCDYPQHSISTMRNWEVGNIEKNVHLQNQLVEQFGASGRKAYSILNSTPEEARETAGRFLEKSELDYDLVLFDLPGTVNVPGVFQSVINMDYVFTPITQERMAMRSSMSFVLAIREYMHRHKDVPLRGIHMFWNRMDKRVSKDLYNGYTEIFRSLKLPVLETVIPSAERYKKDSGMKGPLFRSTLFPPSSSAMKGSSLDLLAAEIETILKLQ</sequence>
<dbReference type="EMBL" id="QSVA01000018">
    <property type="protein sequence ID" value="RGN91332.1"/>
    <property type="molecule type" value="Genomic_DNA"/>
</dbReference>
<dbReference type="Proteomes" id="UP000283766">
    <property type="component" value="Unassembled WGS sequence"/>
</dbReference>
<dbReference type="InterPro" id="IPR027417">
    <property type="entry name" value="P-loop_NTPase"/>
</dbReference>
<reference evidence="2 6" key="1">
    <citation type="submission" date="2015-09" db="EMBL/GenBank/DDBJ databases">
        <authorList>
            <consortium name="Pathogen Informatics"/>
        </authorList>
    </citation>
    <scope>NUCLEOTIDE SEQUENCE [LARGE SCALE GENOMIC DNA]</scope>
    <source>
        <strain evidence="2 6">2789STDY5834847</strain>
    </source>
</reference>
<protein>
    <submittedName>
        <fullName evidence="2">Conjugate transposon protein</fullName>
    </submittedName>
    <submittedName>
        <fullName evidence="3">ParA family protein</fullName>
    </submittedName>
</protein>